<feature type="region of interest" description="Disordered" evidence="8">
    <location>
        <begin position="585"/>
        <end position="643"/>
    </location>
</feature>
<feature type="compositionally biased region" description="Polar residues" evidence="8">
    <location>
        <begin position="442"/>
        <end position="466"/>
    </location>
</feature>
<dbReference type="Proteomes" id="UP001549920">
    <property type="component" value="Unassembled WGS sequence"/>
</dbReference>
<feature type="region of interest" description="Disordered" evidence="8">
    <location>
        <begin position="409"/>
        <end position="526"/>
    </location>
</feature>
<reference evidence="10 11" key="1">
    <citation type="submission" date="2024-06" db="EMBL/GenBank/DDBJ databases">
        <title>A chromosome-level genome assembly of beet webworm, Loxostege sticticalis.</title>
        <authorList>
            <person name="Zhang Y."/>
        </authorList>
    </citation>
    <scope>NUCLEOTIDE SEQUENCE [LARGE SCALE GENOMIC DNA]</scope>
    <source>
        <strain evidence="10">AQ026</strain>
        <tissue evidence="10">Whole body</tissue>
    </source>
</reference>
<dbReference type="Gene3D" id="3.30.200.20">
    <property type="entry name" value="Phosphorylase Kinase, domain 1"/>
    <property type="match status" value="1"/>
</dbReference>
<feature type="compositionally biased region" description="Basic and acidic residues" evidence="8">
    <location>
        <begin position="989"/>
        <end position="1012"/>
    </location>
</feature>
<evidence type="ECO:0000256" key="2">
    <source>
        <dbReference type="ARBA" id="ARBA00022679"/>
    </source>
</evidence>
<evidence type="ECO:0000259" key="9">
    <source>
        <dbReference type="PROSITE" id="PS50011"/>
    </source>
</evidence>
<dbReference type="SMART" id="SM00220">
    <property type="entry name" value="S_TKc"/>
    <property type="match status" value="1"/>
</dbReference>
<dbReference type="PANTHER" id="PTHR45646">
    <property type="entry name" value="SERINE/THREONINE-PROTEIN KINASE DOA-RELATED"/>
    <property type="match status" value="1"/>
</dbReference>
<organism evidence="10 11">
    <name type="scientific">Loxostege sticticalis</name>
    <name type="common">Beet webworm moth</name>
    <dbReference type="NCBI Taxonomy" id="481309"/>
    <lineage>
        <taxon>Eukaryota</taxon>
        <taxon>Metazoa</taxon>
        <taxon>Ecdysozoa</taxon>
        <taxon>Arthropoda</taxon>
        <taxon>Hexapoda</taxon>
        <taxon>Insecta</taxon>
        <taxon>Pterygota</taxon>
        <taxon>Neoptera</taxon>
        <taxon>Endopterygota</taxon>
        <taxon>Lepidoptera</taxon>
        <taxon>Glossata</taxon>
        <taxon>Ditrysia</taxon>
        <taxon>Pyraloidea</taxon>
        <taxon>Crambidae</taxon>
        <taxon>Pyraustinae</taxon>
        <taxon>Loxostege</taxon>
    </lineage>
</organism>
<dbReference type="InterPro" id="IPR000719">
    <property type="entry name" value="Prot_kinase_dom"/>
</dbReference>
<proteinExistence type="inferred from homology"/>
<feature type="region of interest" description="Disordered" evidence="8">
    <location>
        <begin position="982"/>
        <end position="1012"/>
    </location>
</feature>
<keyword evidence="4" id="KW-0418">Kinase</keyword>
<dbReference type="PROSITE" id="PS00107">
    <property type="entry name" value="PROTEIN_KINASE_ATP"/>
    <property type="match status" value="1"/>
</dbReference>
<dbReference type="EMBL" id="JBEUOH010000011">
    <property type="protein sequence ID" value="KAL0881535.1"/>
    <property type="molecule type" value="Genomic_DNA"/>
</dbReference>
<feature type="compositionally biased region" description="Basic and acidic residues" evidence="8">
    <location>
        <begin position="626"/>
        <end position="643"/>
    </location>
</feature>
<evidence type="ECO:0000256" key="4">
    <source>
        <dbReference type="ARBA" id="ARBA00022777"/>
    </source>
</evidence>
<dbReference type="CDD" id="cd14134">
    <property type="entry name" value="PKc_CLK"/>
    <property type="match status" value="1"/>
</dbReference>
<dbReference type="InterPro" id="IPR051175">
    <property type="entry name" value="CLK_kinases"/>
</dbReference>
<dbReference type="PANTHER" id="PTHR45646:SF11">
    <property type="entry name" value="SERINE_THREONINE-PROTEIN KINASE DOA"/>
    <property type="match status" value="1"/>
</dbReference>
<dbReference type="Pfam" id="PF00069">
    <property type="entry name" value="Pkinase"/>
    <property type="match status" value="1"/>
</dbReference>
<evidence type="ECO:0000313" key="10">
    <source>
        <dbReference type="EMBL" id="KAL0881535.1"/>
    </source>
</evidence>
<dbReference type="PROSITE" id="PS50011">
    <property type="entry name" value="PROTEIN_KINASE_DOM"/>
    <property type="match status" value="1"/>
</dbReference>
<dbReference type="InterPro" id="IPR008271">
    <property type="entry name" value="Ser/Thr_kinase_AS"/>
</dbReference>
<evidence type="ECO:0000313" key="11">
    <source>
        <dbReference type="Proteomes" id="UP001549920"/>
    </source>
</evidence>
<comment type="similarity">
    <text evidence="6">Belongs to the protein kinase superfamily. CMGC Ser/Thr protein kinase family. Lammer subfamily.</text>
</comment>
<keyword evidence="3 7" id="KW-0547">Nucleotide-binding</keyword>
<feature type="binding site" evidence="7">
    <location>
        <position position="692"/>
    </location>
    <ligand>
        <name>ATP</name>
        <dbReference type="ChEBI" id="CHEBI:30616"/>
    </ligand>
</feature>
<feature type="domain" description="Protein kinase" evidence="9">
    <location>
        <begin position="663"/>
        <end position="980"/>
    </location>
</feature>
<keyword evidence="11" id="KW-1185">Reference proteome</keyword>
<evidence type="ECO:0000256" key="1">
    <source>
        <dbReference type="ARBA" id="ARBA00022527"/>
    </source>
</evidence>
<keyword evidence="1" id="KW-0723">Serine/threonine-protein kinase</keyword>
<dbReference type="PROSITE" id="PS00108">
    <property type="entry name" value="PROTEIN_KINASE_ST"/>
    <property type="match status" value="1"/>
</dbReference>
<dbReference type="Gene3D" id="1.10.510.10">
    <property type="entry name" value="Transferase(Phosphotransferase) domain 1"/>
    <property type="match status" value="1"/>
</dbReference>
<keyword evidence="2" id="KW-0808">Transferase</keyword>
<sequence length="1012" mass="114096">MAAPPPRPPPNNLLFCGPPPALPHVVLLPSDVVRDICDLDATVDAVHDQTNDASALNEINNVGVPTNETLYENHEDKDVLQTQIDEEHQFQPEGYLRRTHSFDISDIFSSPSDVDCNVLRHRRSEPDLSKYGLFVEAEVTVEPFGPMHPPPLVLNNPFYDGSYALDPTQINNTMVVLPENYLAFEDSFVPTWDYKPELLVDCNFNPELYYDRLPMIPPNDPWSTYGTENSAFEYYPPHFETPIGDQDAIHYMPLTDLEYAIPQYMSLPTVEQAKIEPLEDYPSLEDLATPNVHSSSVINSQECANLSEEELVTPAVAVVSNIVSNDEKVNVGETLNRESSTEDSFNADISNDITSSLAFVPSSKCSPQRPHGIVGDDTSNDTSPCSTDYHEASALDLVQSLEELSCCDSDYSQSRDETSPVIPDPPKASTVKTSETTKELNETNGSQPTMPASTTTMANLPLSQLPSIPLHDPLPTKLPPVPNQLPDQELTETPKNQSVKIAEPVSSGSNDSNIKKTNEQSLQRHVPEEINSNASNKQVLRQAPQPPAVPPAWLAPKRPFSEVASSALQPAPPQIRLQNAEGQLVNAPKSPIPSPQAPPKANHQTEPQPSCSFQPPRLPPPVAQLKVDKQPKEVESSRARSSVKDDKDGHLVYWPGYVMGARYKIIDTLGEGTFGKVVEVKDLEMEHRMALKIIKNVEKYREAAKLEINVLEKLAEVDPDCKNLCVKMLDWFEYHGHMCIAFEMLGQSVFDFLKDNNYQPYPLEQVRHIAYQLIYSVLFLHDNKLTHTDLKPENILFVDSDYEVVNVYTSSKKSHDLLRVKRSDVRLIDFGSATFDHEHHSTIVSTRHYRAPEVILELGWSQPCDVWSIGCIMFELHLGITLFQTHDNREHLAMMERILGPIPYRMARKTRTKYFYHGKLDWDEKSSAGRYVRENCKPLLRYLQSTSEEHRQLFDLIARMLEYEPQQRITLREALNHPFFNKLPPHQRLGNDRARCNGESSGSRERSHSLSR</sequence>
<dbReference type="InterPro" id="IPR011009">
    <property type="entry name" value="Kinase-like_dom_sf"/>
</dbReference>
<feature type="region of interest" description="Disordered" evidence="8">
    <location>
        <begin position="361"/>
        <end position="387"/>
    </location>
</feature>
<protein>
    <recommendedName>
        <fullName evidence="9">Protein kinase domain-containing protein</fullName>
    </recommendedName>
</protein>
<gene>
    <name evidence="10" type="ORF">ABMA27_001379</name>
</gene>
<name>A0ABR3HYB6_LOXSC</name>
<keyword evidence="5 7" id="KW-0067">ATP-binding</keyword>
<evidence type="ECO:0000256" key="8">
    <source>
        <dbReference type="SAM" id="MobiDB-lite"/>
    </source>
</evidence>
<evidence type="ECO:0000256" key="7">
    <source>
        <dbReference type="PROSITE-ProRule" id="PRU10141"/>
    </source>
</evidence>
<dbReference type="SUPFAM" id="SSF56112">
    <property type="entry name" value="Protein kinase-like (PK-like)"/>
    <property type="match status" value="1"/>
</dbReference>
<evidence type="ECO:0000256" key="5">
    <source>
        <dbReference type="ARBA" id="ARBA00022840"/>
    </source>
</evidence>
<evidence type="ECO:0000256" key="3">
    <source>
        <dbReference type="ARBA" id="ARBA00022741"/>
    </source>
</evidence>
<feature type="compositionally biased region" description="Polar residues" evidence="8">
    <location>
        <begin position="602"/>
        <end position="613"/>
    </location>
</feature>
<accession>A0ABR3HYB6</accession>
<comment type="caution">
    <text evidence="10">The sequence shown here is derived from an EMBL/GenBank/DDBJ whole genome shotgun (WGS) entry which is preliminary data.</text>
</comment>
<dbReference type="InterPro" id="IPR017441">
    <property type="entry name" value="Protein_kinase_ATP_BS"/>
</dbReference>
<dbReference type="EMBL" id="JBEUOH010000011">
    <property type="protein sequence ID" value="KAL0881536.1"/>
    <property type="molecule type" value="Genomic_DNA"/>
</dbReference>
<evidence type="ECO:0000256" key="6">
    <source>
        <dbReference type="ARBA" id="ARBA00037966"/>
    </source>
</evidence>